<keyword evidence="3" id="KW-1003">Cell membrane</keyword>
<evidence type="ECO:0000256" key="1">
    <source>
        <dbReference type="ARBA" id="ARBA00004429"/>
    </source>
</evidence>
<feature type="domain" description="ABC transmembrane type-1" evidence="9">
    <location>
        <begin position="46"/>
        <end position="256"/>
    </location>
</feature>
<protein>
    <submittedName>
        <fullName evidence="10">ABC transporter, permease protein 1 (Cluster 1, maltose/g3p/polyamine/iron)</fullName>
    </submittedName>
</protein>
<dbReference type="GO" id="GO:0055085">
    <property type="term" value="P:transmembrane transport"/>
    <property type="evidence" value="ECO:0007669"/>
    <property type="project" value="InterPro"/>
</dbReference>
<dbReference type="PANTHER" id="PTHR43357">
    <property type="entry name" value="INNER MEMBRANE ABC TRANSPORTER PERMEASE PROTEIN YDCV"/>
    <property type="match status" value="1"/>
</dbReference>
<evidence type="ECO:0000256" key="5">
    <source>
        <dbReference type="ARBA" id="ARBA00022692"/>
    </source>
</evidence>
<organism evidence="10">
    <name type="scientific">uncultured Nocardioides sp</name>
    <dbReference type="NCBI Taxonomy" id="198441"/>
    <lineage>
        <taxon>Bacteria</taxon>
        <taxon>Bacillati</taxon>
        <taxon>Actinomycetota</taxon>
        <taxon>Actinomycetes</taxon>
        <taxon>Propionibacteriales</taxon>
        <taxon>Nocardioidaceae</taxon>
        <taxon>Nocardioides</taxon>
        <taxon>environmental samples</taxon>
    </lineage>
</organism>
<evidence type="ECO:0000259" key="9">
    <source>
        <dbReference type="PROSITE" id="PS50928"/>
    </source>
</evidence>
<dbReference type="GO" id="GO:0005886">
    <property type="term" value="C:plasma membrane"/>
    <property type="evidence" value="ECO:0007669"/>
    <property type="project" value="UniProtKB-SubCell"/>
</dbReference>
<dbReference type="Pfam" id="PF00528">
    <property type="entry name" value="BPD_transp_1"/>
    <property type="match status" value="1"/>
</dbReference>
<evidence type="ECO:0000313" key="10">
    <source>
        <dbReference type="EMBL" id="CAA9397990.1"/>
    </source>
</evidence>
<evidence type="ECO:0000256" key="7">
    <source>
        <dbReference type="ARBA" id="ARBA00023136"/>
    </source>
</evidence>
<evidence type="ECO:0000256" key="2">
    <source>
        <dbReference type="ARBA" id="ARBA00022448"/>
    </source>
</evidence>
<feature type="transmembrane region" description="Helical" evidence="8">
    <location>
        <begin position="50"/>
        <end position="72"/>
    </location>
</feature>
<dbReference type="CDD" id="cd06261">
    <property type="entry name" value="TM_PBP2"/>
    <property type="match status" value="1"/>
</dbReference>
<comment type="similarity">
    <text evidence="8">Belongs to the binding-protein-dependent transport system permease family.</text>
</comment>
<dbReference type="InterPro" id="IPR035906">
    <property type="entry name" value="MetI-like_sf"/>
</dbReference>
<feature type="transmembrane region" description="Helical" evidence="8">
    <location>
        <begin position="234"/>
        <end position="255"/>
    </location>
</feature>
<evidence type="ECO:0000256" key="4">
    <source>
        <dbReference type="ARBA" id="ARBA00022519"/>
    </source>
</evidence>
<dbReference type="SUPFAM" id="SSF161098">
    <property type="entry name" value="MetI-like"/>
    <property type="match status" value="1"/>
</dbReference>
<keyword evidence="7 8" id="KW-0472">Membrane</keyword>
<dbReference type="Gene3D" id="1.10.3720.10">
    <property type="entry name" value="MetI-like"/>
    <property type="match status" value="1"/>
</dbReference>
<feature type="transmembrane region" description="Helical" evidence="8">
    <location>
        <begin position="175"/>
        <end position="199"/>
    </location>
</feature>
<sequence length="268" mass="27029">MLVVAVTGSGLAAVVATSLGLMPLVGRPRLTTDGYTAGSADLLLAVRESLVIATASTVLAAGLGLLVAGVLLGLRPGRGPLRLVAVAVVAVPHVVGAASVGLLLSGAGLLPRLLGISPGDWPELVGGSWPVATVVELAWKESAFVALVVVAATARRHRALTETAAVLGAGPWHRWTRVFVPTAVPALAAASLIVFVYSVGTYEVPWLLGRAHPEPLPVMAYRLFGSIDLAARPAAAAAATTGALVAVLAAVLALVAAPAMRRRAGAVE</sequence>
<feature type="transmembrane region" description="Helical" evidence="8">
    <location>
        <begin position="84"/>
        <end position="109"/>
    </location>
</feature>
<gene>
    <name evidence="10" type="ORF">AVDCRST_MAG32-2802</name>
</gene>
<proteinExistence type="inferred from homology"/>
<keyword evidence="5 8" id="KW-0812">Transmembrane</keyword>
<name>A0A6J4NX60_9ACTN</name>
<evidence type="ECO:0000256" key="6">
    <source>
        <dbReference type="ARBA" id="ARBA00022989"/>
    </source>
</evidence>
<feature type="transmembrane region" description="Helical" evidence="8">
    <location>
        <begin position="129"/>
        <end position="154"/>
    </location>
</feature>
<dbReference type="PANTHER" id="PTHR43357:SF4">
    <property type="entry name" value="INNER MEMBRANE ABC TRANSPORTER PERMEASE PROTEIN YDCV"/>
    <property type="match status" value="1"/>
</dbReference>
<reference evidence="10" key="1">
    <citation type="submission" date="2020-02" db="EMBL/GenBank/DDBJ databases">
        <authorList>
            <person name="Meier V. D."/>
        </authorList>
    </citation>
    <scope>NUCLEOTIDE SEQUENCE</scope>
    <source>
        <strain evidence="10">AVDCRST_MAG32</strain>
    </source>
</reference>
<evidence type="ECO:0000256" key="3">
    <source>
        <dbReference type="ARBA" id="ARBA00022475"/>
    </source>
</evidence>
<comment type="subcellular location">
    <subcellularLocation>
        <location evidence="1">Cell inner membrane</location>
        <topology evidence="1">Multi-pass membrane protein</topology>
    </subcellularLocation>
    <subcellularLocation>
        <location evidence="8">Cell membrane</location>
        <topology evidence="8">Multi-pass membrane protein</topology>
    </subcellularLocation>
</comment>
<dbReference type="InterPro" id="IPR000515">
    <property type="entry name" value="MetI-like"/>
</dbReference>
<evidence type="ECO:0000256" key="8">
    <source>
        <dbReference type="RuleBase" id="RU363032"/>
    </source>
</evidence>
<dbReference type="PROSITE" id="PS50928">
    <property type="entry name" value="ABC_TM1"/>
    <property type="match status" value="1"/>
</dbReference>
<dbReference type="AlphaFoldDB" id="A0A6J4NX60"/>
<dbReference type="EMBL" id="CADCUM010000107">
    <property type="protein sequence ID" value="CAA9397990.1"/>
    <property type="molecule type" value="Genomic_DNA"/>
</dbReference>
<keyword evidence="4" id="KW-0997">Cell inner membrane</keyword>
<keyword evidence="6 8" id="KW-1133">Transmembrane helix</keyword>
<accession>A0A6J4NX60</accession>
<keyword evidence="2 8" id="KW-0813">Transport</keyword>